<dbReference type="InterPro" id="IPR001296">
    <property type="entry name" value="Glyco_trans_1"/>
</dbReference>
<dbReference type="Gene3D" id="3.40.50.2000">
    <property type="entry name" value="Glycogen Phosphorylase B"/>
    <property type="match status" value="2"/>
</dbReference>
<keyword evidence="3" id="KW-0808">Transferase</keyword>
<dbReference type="OrthoDB" id="798298at2"/>
<dbReference type="PANTHER" id="PTHR12526">
    <property type="entry name" value="GLYCOSYLTRANSFERASE"/>
    <property type="match status" value="1"/>
</dbReference>
<dbReference type="AlphaFoldDB" id="A0A4Q1K7S7"/>
<keyword evidence="4" id="KW-1185">Reference proteome</keyword>
<dbReference type="Pfam" id="PF13439">
    <property type="entry name" value="Glyco_transf_4"/>
    <property type="match status" value="1"/>
</dbReference>
<dbReference type="CDD" id="cd03811">
    <property type="entry name" value="GT4_GT28_WabH-like"/>
    <property type="match status" value="1"/>
</dbReference>
<feature type="domain" description="Glycosyl transferase family 1" evidence="1">
    <location>
        <begin position="202"/>
        <end position="319"/>
    </location>
</feature>
<evidence type="ECO:0000259" key="1">
    <source>
        <dbReference type="Pfam" id="PF00534"/>
    </source>
</evidence>
<evidence type="ECO:0000259" key="2">
    <source>
        <dbReference type="Pfam" id="PF13439"/>
    </source>
</evidence>
<evidence type="ECO:0000313" key="3">
    <source>
        <dbReference type="EMBL" id="RXR21878.1"/>
    </source>
</evidence>
<proteinExistence type="predicted"/>
<dbReference type="GO" id="GO:0016757">
    <property type="term" value="F:glycosyltransferase activity"/>
    <property type="evidence" value="ECO:0007669"/>
    <property type="project" value="UniProtKB-ARBA"/>
</dbReference>
<dbReference type="EMBL" id="SBKN01000006">
    <property type="protein sequence ID" value="RXR21878.1"/>
    <property type="molecule type" value="Genomic_DNA"/>
</dbReference>
<organism evidence="3 4">
    <name type="scientific">Flavobacterium stagni</name>
    <dbReference type="NCBI Taxonomy" id="2506421"/>
    <lineage>
        <taxon>Bacteria</taxon>
        <taxon>Pseudomonadati</taxon>
        <taxon>Bacteroidota</taxon>
        <taxon>Flavobacteriia</taxon>
        <taxon>Flavobacteriales</taxon>
        <taxon>Flavobacteriaceae</taxon>
        <taxon>Flavobacterium</taxon>
    </lineage>
</organism>
<gene>
    <name evidence="3" type="ORF">EQG61_10370</name>
</gene>
<reference evidence="4" key="1">
    <citation type="submission" date="2019-01" db="EMBL/GenBank/DDBJ databases">
        <title>Cytophagaceae bacterium strain CAR-16.</title>
        <authorList>
            <person name="Chen W.-M."/>
        </authorList>
    </citation>
    <scope>NUCLEOTIDE SEQUENCE [LARGE SCALE GENOMIC DNA]</scope>
    <source>
        <strain evidence="4">WWJ-16</strain>
    </source>
</reference>
<dbReference type="RefSeq" id="WP_129461852.1">
    <property type="nucleotide sequence ID" value="NZ_SBKN01000006.1"/>
</dbReference>
<dbReference type="SUPFAM" id="SSF53756">
    <property type="entry name" value="UDP-Glycosyltransferase/glycogen phosphorylase"/>
    <property type="match status" value="1"/>
</dbReference>
<comment type="caution">
    <text evidence="3">The sequence shown here is derived from an EMBL/GenBank/DDBJ whole genome shotgun (WGS) entry which is preliminary data.</text>
</comment>
<dbReference type="InterPro" id="IPR028098">
    <property type="entry name" value="Glyco_trans_4-like_N"/>
</dbReference>
<name>A0A4Q1K7S7_9FLAO</name>
<feature type="domain" description="Glycosyltransferase subfamily 4-like N-terminal" evidence="2">
    <location>
        <begin position="13"/>
        <end position="179"/>
    </location>
</feature>
<protein>
    <submittedName>
        <fullName evidence="3">Glycosyltransferase</fullName>
    </submittedName>
</protein>
<evidence type="ECO:0000313" key="4">
    <source>
        <dbReference type="Proteomes" id="UP000289857"/>
    </source>
</evidence>
<dbReference type="Pfam" id="PF00534">
    <property type="entry name" value="Glycos_transf_1"/>
    <property type="match status" value="1"/>
</dbReference>
<sequence>MKNILLFMPYGSVGGMERLAAYQYEAYRKMGYRVIAVKIIGLPSDIIHFGSDEIVLSTKDFYEYSTVARFWFYLRIPFMLRKLIKKHKIDYTLSYGDMANVFSAVSFTDEYKIAGIHALKSVEFTAPSFLNKVFKHSFKSIYRRFQKVVCISEAIKKDLLENCEYRFPENLQVIYNPHDIPKIQTLMQEELQIQDEHVLFQHRTIVFVGRMSVQKAPWHLIKAFALLRQNEAFSDVKLVFIGDGNEAVVAKCEALIQKYACQDAVVFLGRKSNPFQYVHRATVLALSSYYEGTPNVIVEAIATQTPIVSSNCTEGIIELMALKPPQVASNWVATESGLITPNFFKGTLDIPQEDAFTTEESDFALALAEVLQHHLDYREQLKSYQVELLSKFDLETVALAYINEDWQ</sequence>
<dbReference type="PANTHER" id="PTHR12526:SF630">
    <property type="entry name" value="GLYCOSYLTRANSFERASE"/>
    <property type="match status" value="1"/>
</dbReference>
<accession>A0A4Q1K7S7</accession>
<dbReference type="Proteomes" id="UP000289857">
    <property type="component" value="Unassembled WGS sequence"/>
</dbReference>